<evidence type="ECO:0000256" key="1">
    <source>
        <dbReference type="SAM" id="SignalP"/>
    </source>
</evidence>
<dbReference type="Gene3D" id="3.40.50.1820">
    <property type="entry name" value="alpha/beta hydrolase"/>
    <property type="match status" value="1"/>
</dbReference>
<dbReference type="PATRIC" id="fig|136160.3.peg.2416"/>
<accession>A0A0M0KK56</accession>
<keyword evidence="1" id="KW-0732">Signal</keyword>
<feature type="domain" description="GPI inositol-deacylase PGAP1-like alpha/beta" evidence="2">
    <location>
        <begin position="104"/>
        <end position="154"/>
    </location>
</feature>
<sequence>MKKVVGLMMMMFLLIIPVDAFAGKFDPPGNPGHWYAGDDPGSIDPNKAPIVFVHGLNSSSHTWWDGNDMYDTARANGYQTAFVDLYPVKDMWDNGSMLATMLEEIYHHFGRKPLVLVTHSKGGVDSQTALVHYGAHPYVSNVITLSTPHHGSQLADLAYSSWAGWLAEIIGGRNDGTYSLQTGHMAYYRSLTDSHAHHRTNPIYTLAGTSWGSFGGSLYWGGLYLSQYGQNDGAVTVSSSRLPYARELAVSNWDHYNINNGRTTFQHFRSYLTPNRQTVSTMNAQAEVDQPLASATIFRGGEEQGEVKEVVTVEDGVQTITFDYLSDAPLQDVTVTAPNGDKYPLNQVVEVEGEFAGAWQHIATVTNPQVGEWTVTAKHVKTHPYLLTVQLEGGVTDQLEIEIPTVTNEKIKTKGAKINKQKLKYDVQVEYTNPANKTVTQKVKARVTKDGELYLPLNKEGSYTITLDVSGETTNKAPFERTIVKNVYVDKNGKLFQ</sequence>
<feature type="signal peptide" evidence="1">
    <location>
        <begin position="1"/>
        <end position="22"/>
    </location>
</feature>
<organism evidence="3">
    <name type="scientific">Halalkalibacterium halodurans</name>
    <name type="common">Bacillus halodurans</name>
    <dbReference type="NCBI Taxonomy" id="86665"/>
    <lineage>
        <taxon>Bacteria</taxon>
        <taxon>Bacillati</taxon>
        <taxon>Bacillota</taxon>
        <taxon>Bacilli</taxon>
        <taxon>Bacillales</taxon>
        <taxon>Bacillaceae</taxon>
        <taxon>Halalkalibacterium (ex Joshi et al. 2022)</taxon>
    </lineage>
</organism>
<reference evidence="3" key="1">
    <citation type="submission" date="2015-08" db="EMBL/GenBank/DDBJ databases">
        <title>Complete DNA Sequence of Pseudomonas syringae pv. actinidiae, the Causal Agent of Kiwifruit Canker Disease.</title>
        <authorList>
            <person name="Rikkerink E.H.A."/>
            <person name="Fineran P.C."/>
        </authorList>
    </citation>
    <scope>NUCLEOTIDE SEQUENCE</scope>
    <source>
        <strain evidence="3">DSM 13666</strain>
    </source>
</reference>
<dbReference type="InterPro" id="IPR029058">
    <property type="entry name" value="AB_hydrolase_fold"/>
</dbReference>
<evidence type="ECO:0000259" key="2">
    <source>
        <dbReference type="Pfam" id="PF07819"/>
    </source>
</evidence>
<gene>
    <name evidence="3" type="ORF">AMD02_10145</name>
</gene>
<dbReference type="InterPro" id="IPR012908">
    <property type="entry name" value="PGAP1-ab_dom-like"/>
</dbReference>
<dbReference type="SUPFAM" id="SSF53474">
    <property type="entry name" value="alpha/beta-Hydrolases"/>
    <property type="match status" value="1"/>
</dbReference>
<feature type="chain" id="PRO_5005602727" description="GPI inositol-deacylase PGAP1-like alpha/beta domain-containing protein" evidence="1">
    <location>
        <begin position="23"/>
        <end position="497"/>
    </location>
</feature>
<name>A0A0M0KK56_ALKHA</name>
<evidence type="ECO:0000313" key="3">
    <source>
        <dbReference type="EMBL" id="KOO39165.1"/>
    </source>
</evidence>
<dbReference type="GO" id="GO:0016788">
    <property type="term" value="F:hydrolase activity, acting on ester bonds"/>
    <property type="evidence" value="ECO:0007669"/>
    <property type="project" value="InterPro"/>
</dbReference>
<dbReference type="AlphaFoldDB" id="A0A0M0KK56"/>
<dbReference type="PANTHER" id="PTHR37946:SF1">
    <property type="entry name" value="SLL1969 PROTEIN"/>
    <property type="match status" value="1"/>
</dbReference>
<dbReference type="Pfam" id="PF07819">
    <property type="entry name" value="PGAP1"/>
    <property type="match status" value="1"/>
</dbReference>
<dbReference type="EMBL" id="LILD01000001">
    <property type="protein sequence ID" value="KOO39165.1"/>
    <property type="molecule type" value="Genomic_DNA"/>
</dbReference>
<comment type="caution">
    <text evidence="3">The sequence shown here is derived from an EMBL/GenBank/DDBJ whole genome shotgun (WGS) entry which is preliminary data.</text>
</comment>
<dbReference type="GeneID" id="87597491"/>
<proteinExistence type="predicted"/>
<protein>
    <recommendedName>
        <fullName evidence="2">GPI inositol-deacylase PGAP1-like alpha/beta domain-containing protein</fullName>
    </recommendedName>
</protein>
<dbReference type="RefSeq" id="WP_053431228.1">
    <property type="nucleotide sequence ID" value="NZ_CP040441.1"/>
</dbReference>
<dbReference type="PANTHER" id="PTHR37946">
    <property type="entry name" value="SLL1969 PROTEIN"/>
    <property type="match status" value="1"/>
</dbReference>